<name>A0A840STX8_9RHOB</name>
<dbReference type="AlphaFoldDB" id="A0A840STX8"/>
<dbReference type="SUPFAM" id="SSF53383">
    <property type="entry name" value="PLP-dependent transferases"/>
    <property type="match status" value="1"/>
</dbReference>
<evidence type="ECO:0000256" key="2">
    <source>
        <dbReference type="ARBA" id="ARBA00022898"/>
    </source>
</evidence>
<dbReference type="Gene3D" id="3.90.1150.10">
    <property type="entry name" value="Aspartate Aminotransferase, domain 1"/>
    <property type="match status" value="1"/>
</dbReference>
<protein>
    <submittedName>
        <fullName evidence="4">Glutamate-1-semialdehyde 2,1-aminomutase</fullName>
        <ecNumber evidence="4">5.4.3.8</ecNumber>
    </submittedName>
</protein>
<dbReference type="RefSeq" id="WP_184150102.1">
    <property type="nucleotide sequence ID" value="NZ_JACHFM010000002.1"/>
</dbReference>
<dbReference type="GO" id="GO:0042286">
    <property type="term" value="F:glutamate-1-semialdehyde 2,1-aminomutase activity"/>
    <property type="evidence" value="ECO:0007669"/>
    <property type="project" value="UniProtKB-EC"/>
</dbReference>
<dbReference type="Proteomes" id="UP000549457">
    <property type="component" value="Unassembled WGS sequence"/>
</dbReference>
<evidence type="ECO:0000256" key="1">
    <source>
        <dbReference type="ARBA" id="ARBA00001933"/>
    </source>
</evidence>
<proteinExistence type="inferred from homology"/>
<reference evidence="4 5" key="1">
    <citation type="submission" date="2020-08" db="EMBL/GenBank/DDBJ databases">
        <title>Genomic Encyclopedia of Type Strains, Phase IV (KMG-IV): sequencing the most valuable type-strain genomes for metagenomic binning, comparative biology and taxonomic classification.</title>
        <authorList>
            <person name="Goeker M."/>
        </authorList>
    </citation>
    <scope>NUCLEOTIDE SEQUENCE [LARGE SCALE GENOMIC DNA]</scope>
    <source>
        <strain evidence="4 5">DSM 101730</strain>
    </source>
</reference>
<comment type="similarity">
    <text evidence="3">Belongs to the class-III pyridoxal-phosphate-dependent aminotransferase family.</text>
</comment>
<organism evidence="4 5">
    <name type="scientific">Amaricoccus macauensis</name>
    <dbReference type="NCBI Taxonomy" id="57001"/>
    <lineage>
        <taxon>Bacteria</taxon>
        <taxon>Pseudomonadati</taxon>
        <taxon>Pseudomonadota</taxon>
        <taxon>Alphaproteobacteria</taxon>
        <taxon>Rhodobacterales</taxon>
        <taxon>Paracoccaceae</taxon>
        <taxon>Amaricoccus</taxon>
    </lineage>
</organism>
<evidence type="ECO:0000313" key="4">
    <source>
        <dbReference type="EMBL" id="MBB5222743.1"/>
    </source>
</evidence>
<comment type="cofactor">
    <cofactor evidence="1">
        <name>pyridoxal 5'-phosphate</name>
        <dbReference type="ChEBI" id="CHEBI:597326"/>
    </cofactor>
</comment>
<accession>A0A840STX8</accession>
<dbReference type="EC" id="5.4.3.8" evidence="4"/>
<evidence type="ECO:0000313" key="5">
    <source>
        <dbReference type="Proteomes" id="UP000549457"/>
    </source>
</evidence>
<dbReference type="InterPro" id="IPR015421">
    <property type="entry name" value="PyrdxlP-dep_Trfase_major"/>
</dbReference>
<dbReference type="Gene3D" id="3.40.640.10">
    <property type="entry name" value="Type I PLP-dependent aspartate aminotransferase-like (Major domain)"/>
    <property type="match status" value="1"/>
</dbReference>
<dbReference type="GO" id="GO:0008483">
    <property type="term" value="F:transaminase activity"/>
    <property type="evidence" value="ECO:0007669"/>
    <property type="project" value="InterPro"/>
</dbReference>
<keyword evidence="2 3" id="KW-0663">Pyridoxal phosphate</keyword>
<keyword evidence="4" id="KW-0413">Isomerase</keyword>
<dbReference type="InterPro" id="IPR049704">
    <property type="entry name" value="Aminotrans_3_PPA_site"/>
</dbReference>
<gene>
    <name evidence="4" type="ORF">HNP73_002679</name>
</gene>
<dbReference type="EMBL" id="JACHFM010000002">
    <property type="protein sequence ID" value="MBB5222743.1"/>
    <property type="molecule type" value="Genomic_DNA"/>
</dbReference>
<dbReference type="InterPro" id="IPR015422">
    <property type="entry name" value="PyrdxlP-dep_Trfase_small"/>
</dbReference>
<dbReference type="PANTHER" id="PTHR43713">
    <property type="entry name" value="GLUTAMATE-1-SEMIALDEHYDE 2,1-AMINOMUTASE"/>
    <property type="match status" value="1"/>
</dbReference>
<dbReference type="PANTHER" id="PTHR43713:SF3">
    <property type="entry name" value="GLUTAMATE-1-SEMIALDEHYDE 2,1-AMINOMUTASE 1, CHLOROPLASTIC-RELATED"/>
    <property type="match status" value="1"/>
</dbReference>
<evidence type="ECO:0000256" key="3">
    <source>
        <dbReference type="RuleBase" id="RU003560"/>
    </source>
</evidence>
<dbReference type="GO" id="GO:0030170">
    <property type="term" value="F:pyridoxal phosphate binding"/>
    <property type="evidence" value="ECO:0007669"/>
    <property type="project" value="InterPro"/>
</dbReference>
<dbReference type="PROSITE" id="PS00600">
    <property type="entry name" value="AA_TRANSFER_CLASS_3"/>
    <property type="match status" value="1"/>
</dbReference>
<comment type="caution">
    <text evidence="4">The sequence shown here is derived from an EMBL/GenBank/DDBJ whole genome shotgun (WGS) entry which is preliminary data.</text>
</comment>
<keyword evidence="5" id="KW-1185">Reference proteome</keyword>
<dbReference type="InterPro" id="IPR005814">
    <property type="entry name" value="Aminotrans_3"/>
</dbReference>
<dbReference type="Pfam" id="PF00202">
    <property type="entry name" value="Aminotran_3"/>
    <property type="match status" value="1"/>
</dbReference>
<dbReference type="InterPro" id="IPR015424">
    <property type="entry name" value="PyrdxlP-dep_Trfase"/>
</dbReference>
<sequence>MLTNSVDQTLRRRADRVVPGSMWGHLHAGKLPPGFPQFYARAEGARVWDVDGRCYLDFMCAWGPNLLGYGNAEVDEAALRQQSLGDTMNGPSEAMVELAELLVETVGHADWAMFQKNGTDATTTCVTIARAATGRRKVLIGRGAYHGAAPWCSPSVVGVTAEDRTHLCYFDYNDLGSLEAAAREAGADLAAIIVSPVRQERELDQEFPTPQFANAVRAICDRTDAVLILDEVRTGLRLHLEGSWQPLGIEPDLAAWSKALANGYPLAAVTGKDHLRAAAAGIFVTGSFWCSAVPMAAGIATINIVKRERVIERLLDMGGRLRAGIAALAERHGVALRQTGPVQMPSIRFDNDPGLRKGDLFCQAALDKGVYFHPWHNMFLSASHGLAEIEEAIAAADVALAAVAERFGG</sequence>